<organism evidence="12 13">
    <name type="scientific">Microvirgula aerodenitrificans</name>
    <dbReference type="NCBI Taxonomy" id="57480"/>
    <lineage>
        <taxon>Bacteria</taxon>
        <taxon>Pseudomonadati</taxon>
        <taxon>Pseudomonadota</taxon>
        <taxon>Betaproteobacteria</taxon>
        <taxon>Neisseriales</taxon>
        <taxon>Aquaspirillaceae</taxon>
        <taxon>Microvirgula</taxon>
    </lineage>
</organism>
<dbReference type="GO" id="GO:0071555">
    <property type="term" value="P:cell wall organization"/>
    <property type="evidence" value="ECO:0007669"/>
    <property type="project" value="UniProtKB-UniRule"/>
</dbReference>
<gene>
    <name evidence="12" type="ORF">DAI18_13915</name>
</gene>
<dbReference type="STRING" id="1122240.GCA_000620105_01506"/>
<dbReference type="KEGG" id="maer:DAI18_13915"/>
<evidence type="ECO:0000256" key="6">
    <source>
        <dbReference type="ARBA" id="ARBA00022960"/>
    </source>
</evidence>
<keyword evidence="3" id="KW-0328">Glycosyltransferase</keyword>
<protein>
    <submittedName>
        <fullName evidence="12">L,D-transpeptidase</fullName>
    </submittedName>
</protein>
<evidence type="ECO:0000259" key="11">
    <source>
        <dbReference type="PROSITE" id="PS52029"/>
    </source>
</evidence>
<dbReference type="InterPro" id="IPR050979">
    <property type="entry name" value="LD-transpeptidase"/>
</dbReference>
<dbReference type="InterPro" id="IPR038063">
    <property type="entry name" value="Transpep_catalytic_dom"/>
</dbReference>
<dbReference type="Gene3D" id="2.40.440.10">
    <property type="entry name" value="L,D-transpeptidase catalytic domain-like"/>
    <property type="match status" value="1"/>
</dbReference>
<feature type="active site" description="Nucleophile" evidence="9">
    <location>
        <position position="151"/>
    </location>
</feature>
<keyword evidence="8 9" id="KW-0961">Cell wall biogenesis/degradation</keyword>
<evidence type="ECO:0000256" key="9">
    <source>
        <dbReference type="PROSITE-ProRule" id="PRU01373"/>
    </source>
</evidence>
<evidence type="ECO:0000256" key="2">
    <source>
        <dbReference type="ARBA" id="ARBA00005992"/>
    </source>
</evidence>
<evidence type="ECO:0000256" key="5">
    <source>
        <dbReference type="ARBA" id="ARBA00022801"/>
    </source>
</evidence>
<sequence>MFTPIRRSLFTLVLLGASAVAAPSRAAPVPDVQVSETGYHVVINLPQTRLFLYRDGKLDTIYPVAVGKTLTQTPAGEYWVTGIYHNPAWHVPKSIQAEMKKNGRTVQTVVPAGPNNPLGKVFVRFGEPRLGLGIHGTNAPSSVPGFRSHGCVRMRNDDVLTLARTVSTDVPVSVINQSVIMNTDARGDLWLTSYPDIYKTATTGPAEVTAAAEKWGSEHNRKVDGRLVKAVLGKRTGQPVCVTCSGSRPEVAQAGLAPVHWLSGSAQTDPSPLF</sequence>
<dbReference type="Pfam" id="PF03734">
    <property type="entry name" value="YkuD"/>
    <property type="match status" value="1"/>
</dbReference>
<keyword evidence="5" id="KW-0378">Hydrolase</keyword>
<dbReference type="UniPathway" id="UPA00219"/>
<evidence type="ECO:0000256" key="8">
    <source>
        <dbReference type="ARBA" id="ARBA00023316"/>
    </source>
</evidence>
<evidence type="ECO:0000313" key="12">
    <source>
        <dbReference type="EMBL" id="AVY96103.1"/>
    </source>
</evidence>
<reference evidence="12 13" key="1">
    <citation type="submission" date="2018-04" db="EMBL/GenBank/DDBJ databases">
        <title>Denitrifier Microvirgula.</title>
        <authorList>
            <person name="Anderson E."/>
            <person name="Jang J."/>
            <person name="Ishii S."/>
        </authorList>
    </citation>
    <scope>NUCLEOTIDE SEQUENCE [LARGE SCALE GENOMIC DNA]</scope>
    <source>
        <strain evidence="12 13">BE2.4</strain>
    </source>
</reference>
<dbReference type="OrthoDB" id="9787225at2"/>
<name>A0A2S0PFN0_9NEIS</name>
<evidence type="ECO:0000256" key="1">
    <source>
        <dbReference type="ARBA" id="ARBA00004752"/>
    </source>
</evidence>
<keyword evidence="7 9" id="KW-0573">Peptidoglycan synthesis</keyword>
<feature type="chain" id="PRO_5015752165" evidence="10">
    <location>
        <begin position="27"/>
        <end position="274"/>
    </location>
</feature>
<evidence type="ECO:0000256" key="4">
    <source>
        <dbReference type="ARBA" id="ARBA00022679"/>
    </source>
</evidence>
<proteinExistence type="inferred from homology"/>
<keyword evidence="10" id="KW-0732">Signal</keyword>
<dbReference type="GO" id="GO:0018104">
    <property type="term" value="P:peptidoglycan-protein cross-linking"/>
    <property type="evidence" value="ECO:0007669"/>
    <property type="project" value="TreeGrafter"/>
</dbReference>
<evidence type="ECO:0000313" key="13">
    <source>
        <dbReference type="Proteomes" id="UP000244173"/>
    </source>
</evidence>
<dbReference type="Proteomes" id="UP000244173">
    <property type="component" value="Chromosome"/>
</dbReference>
<dbReference type="PROSITE" id="PS52029">
    <property type="entry name" value="LD_TPASE"/>
    <property type="match status" value="1"/>
</dbReference>
<dbReference type="RefSeq" id="WP_107890353.1">
    <property type="nucleotide sequence ID" value="NZ_CP028519.1"/>
</dbReference>
<evidence type="ECO:0000256" key="7">
    <source>
        <dbReference type="ARBA" id="ARBA00022984"/>
    </source>
</evidence>
<keyword evidence="4" id="KW-0808">Transferase</keyword>
<dbReference type="AlphaFoldDB" id="A0A2S0PFN0"/>
<dbReference type="GO" id="GO:0008360">
    <property type="term" value="P:regulation of cell shape"/>
    <property type="evidence" value="ECO:0007669"/>
    <property type="project" value="UniProtKB-UniRule"/>
</dbReference>
<dbReference type="GO" id="GO:0071972">
    <property type="term" value="F:peptidoglycan L,D-transpeptidase activity"/>
    <property type="evidence" value="ECO:0007669"/>
    <property type="project" value="TreeGrafter"/>
</dbReference>
<dbReference type="PANTHER" id="PTHR30582:SF24">
    <property type="entry name" value="L,D-TRANSPEPTIDASE ERFK_SRFK-RELATED"/>
    <property type="match status" value="1"/>
</dbReference>
<dbReference type="PANTHER" id="PTHR30582">
    <property type="entry name" value="L,D-TRANSPEPTIDASE"/>
    <property type="match status" value="1"/>
</dbReference>
<dbReference type="InterPro" id="IPR005490">
    <property type="entry name" value="LD_TPept_cat_dom"/>
</dbReference>
<comment type="similarity">
    <text evidence="2">Belongs to the YkuD family.</text>
</comment>
<feature type="domain" description="L,D-TPase catalytic" evidence="11">
    <location>
        <begin position="39"/>
        <end position="175"/>
    </location>
</feature>
<keyword evidence="13" id="KW-1185">Reference proteome</keyword>
<dbReference type="EMBL" id="CP028519">
    <property type="protein sequence ID" value="AVY96103.1"/>
    <property type="molecule type" value="Genomic_DNA"/>
</dbReference>
<feature type="active site" description="Proton donor/acceptor" evidence="9">
    <location>
        <position position="135"/>
    </location>
</feature>
<dbReference type="SUPFAM" id="SSF141523">
    <property type="entry name" value="L,D-transpeptidase catalytic domain-like"/>
    <property type="match status" value="1"/>
</dbReference>
<dbReference type="GO" id="GO:0005576">
    <property type="term" value="C:extracellular region"/>
    <property type="evidence" value="ECO:0007669"/>
    <property type="project" value="TreeGrafter"/>
</dbReference>
<keyword evidence="6 9" id="KW-0133">Cell shape</keyword>
<feature type="signal peptide" evidence="10">
    <location>
        <begin position="1"/>
        <end position="26"/>
    </location>
</feature>
<accession>A0A2S0PFN0</accession>
<evidence type="ECO:0000256" key="10">
    <source>
        <dbReference type="SAM" id="SignalP"/>
    </source>
</evidence>
<dbReference type="GO" id="GO:0016757">
    <property type="term" value="F:glycosyltransferase activity"/>
    <property type="evidence" value="ECO:0007669"/>
    <property type="project" value="UniProtKB-KW"/>
</dbReference>
<comment type="pathway">
    <text evidence="1 9">Cell wall biogenesis; peptidoglycan biosynthesis.</text>
</comment>
<evidence type="ECO:0000256" key="3">
    <source>
        <dbReference type="ARBA" id="ARBA00022676"/>
    </source>
</evidence>
<dbReference type="CDD" id="cd16913">
    <property type="entry name" value="YkuD_like"/>
    <property type="match status" value="1"/>
</dbReference>